<dbReference type="EMBL" id="FQUE01000002">
    <property type="protein sequence ID" value="SHE80010.1"/>
    <property type="molecule type" value="Genomic_DNA"/>
</dbReference>
<dbReference type="SUPFAM" id="SSF50199">
    <property type="entry name" value="Staphylococcal nuclease"/>
    <property type="match status" value="1"/>
</dbReference>
<dbReference type="STRING" id="366533.SAMN05444339_10298"/>
<keyword evidence="3" id="KW-1185">Reference proteome</keyword>
<dbReference type="InterPro" id="IPR016071">
    <property type="entry name" value="Staphylococal_nuclease_OB-fold"/>
</dbReference>
<dbReference type="Proteomes" id="UP000183987">
    <property type="component" value="Unassembled WGS sequence"/>
</dbReference>
<reference evidence="3" key="1">
    <citation type="submission" date="2016-11" db="EMBL/GenBank/DDBJ databases">
        <authorList>
            <person name="Varghese N."/>
            <person name="Submissions S."/>
        </authorList>
    </citation>
    <scope>NUCLEOTIDE SEQUENCE [LARGE SCALE GENOMIC DNA]</scope>
    <source>
        <strain evidence="3">DSM 29326</strain>
    </source>
</reference>
<sequence length="114" mass="12162">MTCLTIIAITAAMIIDGDTVRLPGENARLTRAGDAPFDAPETWRPDCRSEARLGAQATGVVRSMMPGELCIIGYGAGGYGRHLAVLYGEDGRDVGQALLDMGLAQPAMSYDWCR</sequence>
<gene>
    <name evidence="2" type="ORF">SAMN05444339_10298</name>
</gene>
<dbReference type="RefSeq" id="WP_072856258.1">
    <property type="nucleotide sequence ID" value="NZ_FQUE01000002.1"/>
</dbReference>
<dbReference type="Pfam" id="PF00565">
    <property type="entry name" value="SNase"/>
    <property type="match status" value="1"/>
</dbReference>
<organism evidence="2 3">
    <name type="scientific">Loktanella atrilutea</name>
    <dbReference type="NCBI Taxonomy" id="366533"/>
    <lineage>
        <taxon>Bacteria</taxon>
        <taxon>Pseudomonadati</taxon>
        <taxon>Pseudomonadota</taxon>
        <taxon>Alphaproteobacteria</taxon>
        <taxon>Rhodobacterales</taxon>
        <taxon>Roseobacteraceae</taxon>
        <taxon>Loktanella</taxon>
    </lineage>
</organism>
<protein>
    <recommendedName>
        <fullName evidence="1">TNase-like domain-containing protein</fullName>
    </recommendedName>
</protein>
<feature type="domain" description="TNase-like" evidence="1">
    <location>
        <begin position="38"/>
        <end position="110"/>
    </location>
</feature>
<evidence type="ECO:0000259" key="1">
    <source>
        <dbReference type="Pfam" id="PF00565"/>
    </source>
</evidence>
<evidence type="ECO:0000313" key="2">
    <source>
        <dbReference type="EMBL" id="SHE80010.1"/>
    </source>
</evidence>
<evidence type="ECO:0000313" key="3">
    <source>
        <dbReference type="Proteomes" id="UP000183987"/>
    </source>
</evidence>
<dbReference type="AlphaFoldDB" id="A0A1M4WFS8"/>
<dbReference type="OrthoDB" id="9792155at2"/>
<dbReference type="Gene3D" id="2.40.50.90">
    <property type="match status" value="1"/>
</dbReference>
<accession>A0A1M4WFS8</accession>
<dbReference type="InterPro" id="IPR035437">
    <property type="entry name" value="SNase_OB-fold_sf"/>
</dbReference>
<proteinExistence type="predicted"/>
<name>A0A1M4WFS8_LOKAT</name>